<name>A0A7M3T7A2_9RHOB</name>
<dbReference type="KEGG" id="hdh:G5B40_13350"/>
<dbReference type="EMBL" id="CP049056">
    <property type="protein sequence ID" value="QIE57883.1"/>
    <property type="molecule type" value="Genomic_DNA"/>
</dbReference>
<keyword evidence="1 6" id="KW-0597">Phosphoprotein</keyword>
<evidence type="ECO:0000256" key="7">
    <source>
        <dbReference type="PROSITE-ProRule" id="PRU01091"/>
    </source>
</evidence>
<feature type="DNA-binding region" description="OmpR/PhoB-type" evidence="7">
    <location>
        <begin position="128"/>
        <end position="226"/>
    </location>
</feature>
<keyword evidence="11" id="KW-1185">Reference proteome</keyword>
<dbReference type="Gene3D" id="1.10.10.10">
    <property type="entry name" value="Winged helix-like DNA-binding domain superfamily/Winged helix DNA-binding domain"/>
    <property type="match status" value="1"/>
</dbReference>
<keyword evidence="4 7" id="KW-0238">DNA-binding</keyword>
<evidence type="ECO:0000313" key="11">
    <source>
        <dbReference type="Proteomes" id="UP000503336"/>
    </source>
</evidence>
<dbReference type="InterPro" id="IPR001867">
    <property type="entry name" value="OmpR/PhoB-type_DNA-bd"/>
</dbReference>
<proteinExistence type="predicted"/>
<evidence type="ECO:0000256" key="3">
    <source>
        <dbReference type="ARBA" id="ARBA00023015"/>
    </source>
</evidence>
<evidence type="ECO:0000256" key="1">
    <source>
        <dbReference type="ARBA" id="ARBA00022553"/>
    </source>
</evidence>
<feature type="domain" description="OmpR/PhoB-type" evidence="9">
    <location>
        <begin position="128"/>
        <end position="226"/>
    </location>
</feature>
<dbReference type="InterPro" id="IPR039420">
    <property type="entry name" value="WalR-like"/>
</dbReference>
<sequence>MDATILIADDDPHIREVIRFALVREGLKVIEAADGAEALARFTESAPDLLILDVGMPEADGLDVCREIRRTHRTPILFLSARDDEIDRILGLEIGGDDYVGKPFSPRELVARVKAILKRAAPEPAPEAEVLSHGALTIRPEQHEVEFDGAPLKLTPLEFAMMATLIRRKDRVVARDDLAAAAYRLNVHVSGRTIDSHIRNIRQKLAEAGSGPAIETVHGVGFRIGPCVPATDGA</sequence>
<keyword evidence="2" id="KW-0902">Two-component regulatory system</keyword>
<dbReference type="InterPro" id="IPR036388">
    <property type="entry name" value="WH-like_DNA-bd_sf"/>
</dbReference>
<protein>
    <submittedName>
        <fullName evidence="10">Response regulator transcription factor</fullName>
    </submittedName>
</protein>
<evidence type="ECO:0000256" key="4">
    <source>
        <dbReference type="ARBA" id="ARBA00023125"/>
    </source>
</evidence>
<keyword evidence="3" id="KW-0805">Transcription regulation</keyword>
<dbReference type="Pfam" id="PF00072">
    <property type="entry name" value="Response_reg"/>
    <property type="match status" value="1"/>
</dbReference>
<feature type="domain" description="Response regulatory" evidence="8">
    <location>
        <begin position="4"/>
        <end position="117"/>
    </location>
</feature>
<organism evidence="10 11">
    <name type="scientific">Pikeienuella piscinae</name>
    <dbReference type="NCBI Taxonomy" id="2748098"/>
    <lineage>
        <taxon>Bacteria</taxon>
        <taxon>Pseudomonadati</taxon>
        <taxon>Pseudomonadota</taxon>
        <taxon>Alphaproteobacteria</taxon>
        <taxon>Rhodobacterales</taxon>
        <taxon>Paracoccaceae</taxon>
        <taxon>Pikeienuella</taxon>
    </lineage>
</organism>
<dbReference type="Gene3D" id="3.40.50.2300">
    <property type="match status" value="1"/>
</dbReference>
<dbReference type="GO" id="GO:0032993">
    <property type="term" value="C:protein-DNA complex"/>
    <property type="evidence" value="ECO:0007669"/>
    <property type="project" value="TreeGrafter"/>
</dbReference>
<dbReference type="InterPro" id="IPR011006">
    <property type="entry name" value="CheY-like_superfamily"/>
</dbReference>
<dbReference type="FunFam" id="3.40.50.2300:FF:000001">
    <property type="entry name" value="DNA-binding response regulator PhoB"/>
    <property type="match status" value="1"/>
</dbReference>
<dbReference type="Pfam" id="PF00486">
    <property type="entry name" value="Trans_reg_C"/>
    <property type="match status" value="1"/>
</dbReference>
<evidence type="ECO:0000256" key="2">
    <source>
        <dbReference type="ARBA" id="ARBA00023012"/>
    </source>
</evidence>
<gene>
    <name evidence="10" type="ORF">G5B40_13350</name>
</gene>
<reference evidence="10 11" key="1">
    <citation type="submission" date="2020-02" db="EMBL/GenBank/DDBJ databases">
        <title>complete genome sequence of Rhodobacteraceae bacterium.</title>
        <authorList>
            <person name="Park J."/>
            <person name="Kim Y.-S."/>
            <person name="Kim K.-H."/>
        </authorList>
    </citation>
    <scope>NUCLEOTIDE SEQUENCE [LARGE SCALE GENOMIC DNA]</scope>
    <source>
        <strain evidence="10 11">RR4-56</strain>
    </source>
</reference>
<dbReference type="PANTHER" id="PTHR48111">
    <property type="entry name" value="REGULATOR OF RPOS"/>
    <property type="match status" value="1"/>
</dbReference>
<dbReference type="AlphaFoldDB" id="A0A7M3T7A2"/>
<dbReference type="GO" id="GO:0005829">
    <property type="term" value="C:cytosol"/>
    <property type="evidence" value="ECO:0007669"/>
    <property type="project" value="TreeGrafter"/>
</dbReference>
<dbReference type="PROSITE" id="PS51755">
    <property type="entry name" value="OMPR_PHOB"/>
    <property type="match status" value="1"/>
</dbReference>
<dbReference type="InterPro" id="IPR001789">
    <property type="entry name" value="Sig_transdc_resp-reg_receiver"/>
</dbReference>
<dbReference type="GO" id="GO:0006355">
    <property type="term" value="P:regulation of DNA-templated transcription"/>
    <property type="evidence" value="ECO:0007669"/>
    <property type="project" value="InterPro"/>
</dbReference>
<evidence type="ECO:0000256" key="6">
    <source>
        <dbReference type="PROSITE-ProRule" id="PRU00169"/>
    </source>
</evidence>
<evidence type="ECO:0000259" key="9">
    <source>
        <dbReference type="PROSITE" id="PS51755"/>
    </source>
</evidence>
<accession>A0A7M3T7A2</accession>
<dbReference type="PROSITE" id="PS50110">
    <property type="entry name" value="RESPONSE_REGULATORY"/>
    <property type="match status" value="1"/>
</dbReference>
<keyword evidence="5" id="KW-0804">Transcription</keyword>
<evidence type="ECO:0000259" key="8">
    <source>
        <dbReference type="PROSITE" id="PS50110"/>
    </source>
</evidence>
<feature type="modified residue" description="4-aspartylphosphate" evidence="6">
    <location>
        <position position="53"/>
    </location>
</feature>
<dbReference type="SMART" id="SM00448">
    <property type="entry name" value="REC"/>
    <property type="match status" value="1"/>
</dbReference>
<evidence type="ECO:0000256" key="5">
    <source>
        <dbReference type="ARBA" id="ARBA00023163"/>
    </source>
</evidence>
<dbReference type="SUPFAM" id="SSF52172">
    <property type="entry name" value="CheY-like"/>
    <property type="match status" value="1"/>
</dbReference>
<dbReference type="CDD" id="cd00383">
    <property type="entry name" value="trans_reg_C"/>
    <property type="match status" value="1"/>
</dbReference>
<dbReference type="Proteomes" id="UP000503336">
    <property type="component" value="Chromosome"/>
</dbReference>
<dbReference type="PANTHER" id="PTHR48111:SF59">
    <property type="entry name" value="TRANSCRIPTIONAL REGULATORY PROTEIN BAER"/>
    <property type="match status" value="1"/>
</dbReference>
<evidence type="ECO:0000313" key="10">
    <source>
        <dbReference type="EMBL" id="QIE57883.1"/>
    </source>
</evidence>
<dbReference type="Gene3D" id="6.10.250.690">
    <property type="match status" value="1"/>
</dbReference>
<dbReference type="GO" id="GO:0000156">
    <property type="term" value="F:phosphorelay response regulator activity"/>
    <property type="evidence" value="ECO:0007669"/>
    <property type="project" value="TreeGrafter"/>
</dbReference>
<dbReference type="GO" id="GO:0000976">
    <property type="term" value="F:transcription cis-regulatory region binding"/>
    <property type="evidence" value="ECO:0007669"/>
    <property type="project" value="TreeGrafter"/>
</dbReference>
<dbReference type="SMART" id="SM00862">
    <property type="entry name" value="Trans_reg_C"/>
    <property type="match status" value="1"/>
</dbReference>